<dbReference type="InterPro" id="IPR017455">
    <property type="entry name" value="Znf_FYVE-rel"/>
</dbReference>
<dbReference type="Gene3D" id="3.30.40.10">
    <property type="entry name" value="Zinc/RING finger domain, C3HC4 (zinc finger)"/>
    <property type="match status" value="1"/>
</dbReference>
<dbReference type="Gene3D" id="1.20.5.1940">
    <property type="match status" value="1"/>
</dbReference>
<organism evidence="13">
    <name type="scientific">Lepeophtheirus salmonis</name>
    <name type="common">Salmon louse</name>
    <name type="synonym">Caligus salmonis</name>
    <dbReference type="NCBI Taxonomy" id="72036"/>
    <lineage>
        <taxon>Eukaryota</taxon>
        <taxon>Metazoa</taxon>
        <taxon>Ecdysozoa</taxon>
        <taxon>Arthropoda</taxon>
        <taxon>Crustacea</taxon>
        <taxon>Multicrustacea</taxon>
        <taxon>Hexanauplia</taxon>
        <taxon>Copepoda</taxon>
        <taxon>Siphonostomatoida</taxon>
        <taxon>Caligidae</taxon>
        <taxon>Lepeophtheirus</taxon>
    </lineage>
</organism>
<keyword evidence="9" id="KW-0175">Coiled coil</keyword>
<dbReference type="InterPro" id="IPR003903">
    <property type="entry name" value="UIM_dom"/>
</dbReference>
<dbReference type="GO" id="GO:0031623">
    <property type="term" value="P:receptor internalization"/>
    <property type="evidence" value="ECO:0007669"/>
    <property type="project" value="TreeGrafter"/>
</dbReference>
<feature type="compositionally biased region" description="Polar residues" evidence="10">
    <location>
        <begin position="596"/>
        <end position="611"/>
    </location>
</feature>
<dbReference type="CDD" id="cd03569">
    <property type="entry name" value="VHS_Hrs"/>
    <property type="match status" value="1"/>
</dbReference>
<keyword evidence="6 8" id="KW-0863">Zinc-finger</keyword>
<evidence type="ECO:0000256" key="7">
    <source>
        <dbReference type="ARBA" id="ARBA00022833"/>
    </source>
</evidence>
<dbReference type="InterPro" id="IPR008942">
    <property type="entry name" value="ENTH_VHS"/>
</dbReference>
<keyword evidence="3" id="KW-0963">Cytoplasm</keyword>
<feature type="compositionally biased region" description="Basic and acidic residues" evidence="10">
    <location>
        <begin position="282"/>
        <end position="291"/>
    </location>
</feature>
<dbReference type="PROSITE" id="PS50330">
    <property type="entry name" value="UIM"/>
    <property type="match status" value="1"/>
</dbReference>
<dbReference type="Pfam" id="PF01363">
    <property type="entry name" value="FYVE"/>
    <property type="match status" value="1"/>
</dbReference>
<dbReference type="Pfam" id="PF00790">
    <property type="entry name" value="VHS"/>
    <property type="match status" value="1"/>
</dbReference>
<dbReference type="InterPro" id="IPR000306">
    <property type="entry name" value="Znf_FYVE"/>
</dbReference>
<evidence type="ECO:0000313" key="13">
    <source>
        <dbReference type="EMBL" id="CDW45198.1"/>
    </source>
</evidence>
<feature type="compositionally biased region" description="Polar residues" evidence="10">
    <location>
        <begin position="293"/>
        <end position="315"/>
    </location>
</feature>
<keyword evidence="4" id="KW-0597">Phosphoprotein</keyword>
<keyword evidence="13" id="KW-0418">Kinase</keyword>
<protein>
    <recommendedName>
        <fullName evidence="2">Hepatocyte growth factor-regulated tyrosine kinase substrate</fullName>
    </recommendedName>
</protein>
<dbReference type="CDD" id="cd15720">
    <property type="entry name" value="FYVE_Hrs"/>
    <property type="match status" value="1"/>
</dbReference>
<dbReference type="EMBL" id="HACA01027837">
    <property type="protein sequence ID" value="CDW45198.1"/>
    <property type="molecule type" value="Transcribed_RNA"/>
</dbReference>
<dbReference type="PANTHER" id="PTHR46275">
    <property type="entry name" value="HEPATOCYTE GROWTH FACTOR-REGULATED TYROSINE KINASE SUBSTRATE"/>
    <property type="match status" value="1"/>
</dbReference>
<evidence type="ECO:0000256" key="6">
    <source>
        <dbReference type="ARBA" id="ARBA00022771"/>
    </source>
</evidence>
<dbReference type="PROSITE" id="PS50179">
    <property type="entry name" value="VHS"/>
    <property type="match status" value="1"/>
</dbReference>
<reference evidence="13" key="1">
    <citation type="submission" date="2014-05" db="EMBL/GenBank/DDBJ databases">
        <authorList>
            <person name="Chronopoulou M."/>
        </authorList>
    </citation>
    <scope>NUCLEOTIDE SEQUENCE</scope>
    <source>
        <tissue evidence="13">Whole organism</tissue>
    </source>
</reference>
<evidence type="ECO:0000256" key="3">
    <source>
        <dbReference type="ARBA" id="ARBA00022490"/>
    </source>
</evidence>
<dbReference type="PROSITE" id="PS50178">
    <property type="entry name" value="ZF_FYVE"/>
    <property type="match status" value="1"/>
</dbReference>
<dbReference type="CDD" id="cd21387">
    <property type="entry name" value="GAT_Hrs"/>
    <property type="match status" value="1"/>
</dbReference>
<keyword evidence="5" id="KW-0479">Metal-binding</keyword>
<dbReference type="PANTHER" id="PTHR46275:SF1">
    <property type="entry name" value="HEPATOCYTE GROWTH FACTOR-REGULATED TYROSINE KINASE SUBSTRATE"/>
    <property type="match status" value="1"/>
</dbReference>
<dbReference type="SMART" id="SM00064">
    <property type="entry name" value="FYVE"/>
    <property type="match status" value="1"/>
</dbReference>
<dbReference type="Gene3D" id="1.25.40.90">
    <property type="match status" value="1"/>
</dbReference>
<dbReference type="SUPFAM" id="SSF57903">
    <property type="entry name" value="FYVE/PHD zinc finger"/>
    <property type="match status" value="1"/>
</dbReference>
<keyword evidence="7" id="KW-0862">Zinc</keyword>
<name>A0A0K2V3S4_LEPSM</name>
<feature type="domain" description="FYVE-type" evidence="11">
    <location>
        <begin position="160"/>
        <end position="220"/>
    </location>
</feature>
<dbReference type="GO" id="GO:0005769">
    <property type="term" value="C:early endosome"/>
    <property type="evidence" value="ECO:0007669"/>
    <property type="project" value="TreeGrafter"/>
</dbReference>
<dbReference type="InterPro" id="IPR013083">
    <property type="entry name" value="Znf_RING/FYVE/PHD"/>
</dbReference>
<dbReference type="SMART" id="SM00288">
    <property type="entry name" value="VHS"/>
    <property type="match status" value="1"/>
</dbReference>
<dbReference type="GO" id="GO:0043130">
    <property type="term" value="F:ubiquitin binding"/>
    <property type="evidence" value="ECO:0007669"/>
    <property type="project" value="InterPro"/>
</dbReference>
<sequence>MFRGTSNFDRLLEKCTSQMNMEMDWTSIMNLCDSIRSGETNPKYAVLQIKKKFTHANPHVSLFALQVMESCVKNCGSFIHEEIATREFMEEIRELVKATKDDAMKGKLLEMIQTWGHAFSKSQKYRICTDTYNIMKAEGWKFPPVVEADAMFEADTAPAWVEGTVCHRCRVEFGVMTRQHHCRACGQVFCSKCSSKSCNLPKFGIEKEVRVCESCFDTHGPKDHISPINKSGRMAGNTEDLPPEYLSSSLAQQNQTPTKTGKSEAEIKEEEELQLAIALSKSEAEEKEKNKYRSSAIQNNSNNYNDSKSESSSKLPENEIDPELMRYLDRDFWEMKEKEKAKNNNQMQQHLQQQQISNTKKEMINKVDLEVDSEIDTLEIQKASESSSKESLEIQDFITTLKTQVEIFVNRMKSNSSRGRSITNDSSVQTLFMNTMSMHSQLLRYIQAQEDKRVYYEGLQDKLVQVKDARAALNALRDEERERKRREAEEAERIRQAQMQEKLEVMRKQKQEFLQYQRQVALQRMQEQEREMILRQEQSQHQMYMGVNPPPQAPQVYGMWPQQVGQPPNAMPFYPQQGYPDPYNMQMMGGALPNMGQPQSSFNSSAVQQTQPQPPMGNIMPSQSNIPGIHSSNPQQPPPPMQASIPSPSPHIQANLPPHSQLQSIIPGAHNVAPATSLPPHPPPEKPLEAELISFD</sequence>
<dbReference type="GO" id="GO:0008270">
    <property type="term" value="F:zinc ion binding"/>
    <property type="evidence" value="ECO:0007669"/>
    <property type="project" value="UniProtKB-KW"/>
</dbReference>
<accession>A0A0K2V3S4</accession>
<feature type="region of interest" description="Disordered" evidence="10">
    <location>
        <begin position="281"/>
        <end position="322"/>
    </location>
</feature>
<dbReference type="GO" id="GO:0032456">
    <property type="term" value="P:endocytic recycling"/>
    <property type="evidence" value="ECO:0007669"/>
    <property type="project" value="TreeGrafter"/>
</dbReference>
<dbReference type="InterPro" id="IPR017073">
    <property type="entry name" value="HGS/VPS27"/>
</dbReference>
<dbReference type="InterPro" id="IPR024641">
    <property type="entry name" value="HRS_helical"/>
</dbReference>
<comment type="subcellular location">
    <subcellularLocation>
        <location evidence="1">Cytoplasm</location>
    </subcellularLocation>
</comment>
<dbReference type="GO" id="GO:0016301">
    <property type="term" value="F:kinase activity"/>
    <property type="evidence" value="ECO:0007669"/>
    <property type="project" value="UniProtKB-KW"/>
</dbReference>
<evidence type="ECO:0000256" key="9">
    <source>
        <dbReference type="SAM" id="Coils"/>
    </source>
</evidence>
<feature type="region of interest" description="Disordered" evidence="10">
    <location>
        <begin position="249"/>
        <end position="268"/>
    </location>
</feature>
<dbReference type="InterPro" id="IPR002014">
    <property type="entry name" value="VHS_dom"/>
</dbReference>
<feature type="domain" description="VHS" evidence="12">
    <location>
        <begin position="15"/>
        <end position="143"/>
    </location>
</feature>
<feature type="coiled-coil region" evidence="9">
    <location>
        <begin position="456"/>
        <end position="501"/>
    </location>
</feature>
<feature type="compositionally biased region" description="Polar residues" evidence="10">
    <location>
        <begin position="249"/>
        <end position="260"/>
    </location>
</feature>
<evidence type="ECO:0000256" key="1">
    <source>
        <dbReference type="ARBA" id="ARBA00004496"/>
    </source>
</evidence>
<dbReference type="PIRSF" id="PIRSF036956">
    <property type="entry name" value="Hrs_Vps27"/>
    <property type="match status" value="1"/>
</dbReference>
<dbReference type="Pfam" id="PF12210">
    <property type="entry name" value="Hrs_helical"/>
    <property type="match status" value="1"/>
</dbReference>
<dbReference type="InterPro" id="IPR011011">
    <property type="entry name" value="Znf_FYVE_PHD"/>
</dbReference>
<evidence type="ECO:0000256" key="4">
    <source>
        <dbReference type="ARBA" id="ARBA00022553"/>
    </source>
</evidence>
<evidence type="ECO:0000256" key="8">
    <source>
        <dbReference type="PROSITE-ProRule" id="PRU00091"/>
    </source>
</evidence>
<dbReference type="AlphaFoldDB" id="A0A0K2V3S4"/>
<evidence type="ECO:0000259" key="11">
    <source>
        <dbReference type="PROSITE" id="PS50178"/>
    </source>
</evidence>
<keyword evidence="13" id="KW-0808">Transferase</keyword>
<dbReference type="SUPFAM" id="SSF48464">
    <property type="entry name" value="ENTH/VHS domain"/>
    <property type="match status" value="1"/>
</dbReference>
<proteinExistence type="predicted"/>
<dbReference type="GO" id="GO:0035091">
    <property type="term" value="F:phosphatidylinositol binding"/>
    <property type="evidence" value="ECO:0007669"/>
    <property type="project" value="InterPro"/>
</dbReference>
<evidence type="ECO:0000256" key="10">
    <source>
        <dbReference type="SAM" id="MobiDB-lite"/>
    </source>
</evidence>
<evidence type="ECO:0000259" key="12">
    <source>
        <dbReference type="PROSITE" id="PS50179"/>
    </source>
</evidence>
<feature type="region of interest" description="Disordered" evidence="10">
    <location>
        <begin position="594"/>
        <end position="696"/>
    </location>
</feature>
<dbReference type="OrthoDB" id="957735at2759"/>
<evidence type="ECO:0000256" key="5">
    <source>
        <dbReference type="ARBA" id="ARBA00022723"/>
    </source>
</evidence>
<evidence type="ECO:0000256" key="2">
    <source>
        <dbReference type="ARBA" id="ARBA00015450"/>
    </source>
</evidence>